<reference evidence="1" key="1">
    <citation type="submission" date="2020-11" db="EMBL/GenBank/DDBJ databases">
        <title>Multidrug resistant novel bacterium Savagea serpentis sp. nov., isolated from the scats of a vine snake (Ahaetulla nasuta).</title>
        <authorList>
            <person name="Venkata Ramana V."/>
            <person name="Vikas Patil S."/>
            <person name="Yogita Lugani V."/>
        </authorList>
    </citation>
    <scope>NUCLEOTIDE SEQUENCE</scope>
    <source>
        <strain evidence="1">SN6</strain>
    </source>
</reference>
<dbReference type="EMBL" id="JADKPV010000006">
    <property type="protein sequence ID" value="MBF4501897.1"/>
    <property type="molecule type" value="Genomic_DNA"/>
</dbReference>
<evidence type="ECO:0000313" key="1">
    <source>
        <dbReference type="EMBL" id="MBF4501897.1"/>
    </source>
</evidence>
<dbReference type="RefSeq" id="WP_194563377.1">
    <property type="nucleotide sequence ID" value="NZ_JADKPV010000006.1"/>
</dbReference>
<sequence length="259" mass="30007">MKKMIMGFVLFLILLIPIEVGAYSEKKSEIDTVESLHDYMKKADLIMKSSDGTIQVINESSLENMDESLIKEYYKRLNLLNEHIKEGILSIDQNLNVEPFTVEDIAERVFEADQKSVHIQPYSRAATLHVKSLVELNRKELENVMRTHVTFNPNGAYAYTVGWWVGKVKVNGDWDYKVKSGYSPWNKKFTMHLYNGRVEVHDSKWLGNYNYGYTGQYLFSLPTLYAGGDAVSYLLNWRPDSEETKRVIARGFNDAKKYY</sequence>
<organism evidence="1 2">
    <name type="scientific">Savagea serpentis</name>
    <dbReference type="NCBI Taxonomy" id="2785297"/>
    <lineage>
        <taxon>Bacteria</taxon>
        <taxon>Bacillati</taxon>
        <taxon>Bacillota</taxon>
        <taxon>Bacilli</taxon>
        <taxon>Bacillales</taxon>
        <taxon>Caryophanaceae</taxon>
        <taxon>Savagea</taxon>
    </lineage>
</organism>
<dbReference type="AlphaFoldDB" id="A0A8J7G5R6"/>
<keyword evidence="2" id="KW-1185">Reference proteome</keyword>
<dbReference type="Proteomes" id="UP000622653">
    <property type="component" value="Unassembled WGS sequence"/>
</dbReference>
<gene>
    <name evidence="1" type="ORF">IRY55_11030</name>
</gene>
<protein>
    <recommendedName>
        <fullName evidence="3">Bacterial toxin 44 domain-containing protein</fullName>
    </recommendedName>
</protein>
<proteinExistence type="predicted"/>
<evidence type="ECO:0000313" key="2">
    <source>
        <dbReference type="Proteomes" id="UP000622653"/>
    </source>
</evidence>
<comment type="caution">
    <text evidence="1">The sequence shown here is derived from an EMBL/GenBank/DDBJ whole genome shotgun (WGS) entry which is preliminary data.</text>
</comment>
<evidence type="ECO:0008006" key="3">
    <source>
        <dbReference type="Google" id="ProtNLM"/>
    </source>
</evidence>
<accession>A0A8J7G5R6</accession>
<name>A0A8J7G5R6_9BACL</name>